<dbReference type="Proteomes" id="UP000293268">
    <property type="component" value="Unassembled WGS sequence"/>
</dbReference>
<proteinExistence type="predicted"/>
<protein>
    <submittedName>
        <fullName evidence="1">Uncharacterized protein</fullName>
    </submittedName>
</protein>
<evidence type="ECO:0000313" key="1">
    <source>
        <dbReference type="EMBL" id="RYQ68229.1"/>
    </source>
</evidence>
<gene>
    <name evidence="1" type="ORF">PG2072B_0832</name>
</gene>
<dbReference type="EMBL" id="SBKU01000007">
    <property type="protein sequence ID" value="RYQ68229.1"/>
    <property type="molecule type" value="Genomic_DNA"/>
</dbReference>
<evidence type="ECO:0000313" key="2">
    <source>
        <dbReference type="Proteomes" id="UP000293268"/>
    </source>
</evidence>
<comment type="caution">
    <text evidence="1">The sequence shown here is derived from an EMBL/GenBank/DDBJ whole genome shotgun (WGS) entry which is preliminary data.</text>
</comment>
<name>A0A4V1Y6U6_9BIFI</name>
<reference evidence="1 2" key="1">
    <citation type="submission" date="2019-01" db="EMBL/GenBank/DDBJ databases">
        <title>Unveiling genomic diversity among members of the Bifidobacterium pseudolongum species, a widely distributed gut commensal of the animal kingdom.</title>
        <authorList>
            <person name="Lugli G.A."/>
            <person name="Duranti S."/>
            <person name="Albert K."/>
            <person name="Mancabelli L."/>
            <person name="Napoli S."/>
            <person name="Viappiani A."/>
            <person name="Anzalone R."/>
            <person name="Longhi G."/>
            <person name="Milani C."/>
            <person name="Turroni F."/>
            <person name="Alessandri G."/>
            <person name="Sela D.A."/>
            <person name="Van Sinderen D."/>
            <person name="Ventura M."/>
        </authorList>
    </citation>
    <scope>NUCLEOTIDE SEQUENCE [LARGE SCALE GENOMIC DNA]</scope>
    <source>
        <strain evidence="1 2">2072B</strain>
    </source>
</reference>
<sequence>MKATLGSATEKRITFLNSLVTFGIGFFRHI</sequence>
<accession>A0A4V1Y6U6</accession>
<organism evidence="1 2">
    <name type="scientific">Bifidobacterium pseudolongum subsp. globosum</name>
    <dbReference type="NCBI Taxonomy" id="1690"/>
    <lineage>
        <taxon>Bacteria</taxon>
        <taxon>Bacillati</taxon>
        <taxon>Actinomycetota</taxon>
        <taxon>Actinomycetes</taxon>
        <taxon>Bifidobacteriales</taxon>
        <taxon>Bifidobacteriaceae</taxon>
        <taxon>Bifidobacterium</taxon>
    </lineage>
</organism>
<dbReference type="AlphaFoldDB" id="A0A4V1Y6U6"/>